<dbReference type="PROSITE" id="PS00092">
    <property type="entry name" value="N6_MTASE"/>
    <property type="match status" value="1"/>
</dbReference>
<dbReference type="GO" id="GO:0008168">
    <property type="term" value="F:methyltransferase activity"/>
    <property type="evidence" value="ECO:0007669"/>
    <property type="project" value="UniProtKB-KW"/>
</dbReference>
<dbReference type="Pfam" id="PF03602">
    <property type="entry name" value="Cons_hypoth95"/>
    <property type="match status" value="1"/>
</dbReference>
<proteinExistence type="predicted"/>
<dbReference type="InterPro" id="IPR004398">
    <property type="entry name" value="RNA_MeTrfase_RsmD"/>
</dbReference>
<reference evidence="3 4" key="1">
    <citation type="journal article" date="2012" name="Environ. Microbiol.">
        <title>The genome sequence of Desulfatibacillum alkenivorans AK-01: a blueprint for anaerobic alkane oxidation.</title>
        <authorList>
            <person name="Callaghan A.V."/>
            <person name="Morris B.E."/>
            <person name="Pereira I.A."/>
            <person name="McInerney M.J."/>
            <person name="Austin R.N."/>
            <person name="Groves J.T."/>
            <person name="Kukor J.J."/>
            <person name="Suflita J.M."/>
            <person name="Young L.Y."/>
            <person name="Zylstra G.J."/>
            <person name="Wawrik B."/>
        </authorList>
    </citation>
    <scope>NUCLEOTIDE SEQUENCE [LARGE SCALE GENOMIC DNA]</scope>
    <source>
        <strain evidence="3 4">AK-01</strain>
    </source>
</reference>
<evidence type="ECO:0000313" key="3">
    <source>
        <dbReference type="EMBL" id="ACL02628.1"/>
    </source>
</evidence>
<evidence type="ECO:0000256" key="2">
    <source>
        <dbReference type="ARBA" id="ARBA00022679"/>
    </source>
</evidence>
<organism evidence="3 4">
    <name type="scientific">Desulfatibacillum aliphaticivorans</name>
    <dbReference type="NCBI Taxonomy" id="218208"/>
    <lineage>
        <taxon>Bacteria</taxon>
        <taxon>Pseudomonadati</taxon>
        <taxon>Thermodesulfobacteriota</taxon>
        <taxon>Desulfobacteria</taxon>
        <taxon>Desulfobacterales</taxon>
        <taxon>Desulfatibacillaceae</taxon>
        <taxon>Desulfatibacillum</taxon>
    </lineage>
</organism>
<keyword evidence="2" id="KW-0808">Transferase</keyword>
<evidence type="ECO:0000256" key="1">
    <source>
        <dbReference type="ARBA" id="ARBA00022603"/>
    </source>
</evidence>
<keyword evidence="4" id="KW-1185">Reference proteome</keyword>
<dbReference type="PANTHER" id="PTHR43542">
    <property type="entry name" value="METHYLTRANSFERASE"/>
    <property type="match status" value="1"/>
</dbReference>
<dbReference type="NCBIfam" id="TIGR00095">
    <property type="entry name" value="16S rRNA (guanine(966)-N(2))-methyltransferase RsmD"/>
    <property type="match status" value="1"/>
</dbReference>
<dbReference type="KEGG" id="dal:Dalk_0923"/>
<dbReference type="GO" id="GO:0003676">
    <property type="term" value="F:nucleic acid binding"/>
    <property type="evidence" value="ECO:0007669"/>
    <property type="project" value="InterPro"/>
</dbReference>
<sequence>MRIIAGSRKGRKLKPVNIPGIRPTSDRVREAIFSILYQSVVEANVADLFAGTGAMGMEALSRGAAHCVFVEGNPKALSLINENLKHVDLEKNSQSLRWDAMKNLQCLKRTGLKFDLIFADPPYALNAVEDVLQVLAESDALNPGAVVVFESAANQGVVEKTGAFDLTDQRKYGKTLVSFFRFML</sequence>
<dbReference type="SUPFAM" id="SSF53335">
    <property type="entry name" value="S-adenosyl-L-methionine-dependent methyltransferases"/>
    <property type="match status" value="1"/>
</dbReference>
<gene>
    <name evidence="3" type="ordered locus">Dalk_0923</name>
</gene>
<dbReference type="Proteomes" id="UP000000739">
    <property type="component" value="Chromosome"/>
</dbReference>
<dbReference type="HOGENOM" id="CLU_075826_0_2_7"/>
<dbReference type="PIRSF" id="PIRSF004553">
    <property type="entry name" value="CHP00095"/>
    <property type="match status" value="1"/>
</dbReference>
<dbReference type="RefSeq" id="WP_012610066.1">
    <property type="nucleotide sequence ID" value="NC_011768.1"/>
</dbReference>
<dbReference type="Gene3D" id="3.40.50.150">
    <property type="entry name" value="Vaccinia Virus protein VP39"/>
    <property type="match status" value="1"/>
</dbReference>
<dbReference type="InterPro" id="IPR029063">
    <property type="entry name" value="SAM-dependent_MTases_sf"/>
</dbReference>
<evidence type="ECO:0000313" key="4">
    <source>
        <dbReference type="Proteomes" id="UP000000739"/>
    </source>
</evidence>
<name>B8FI61_DESAL</name>
<protein>
    <submittedName>
        <fullName evidence="3">Methyltransferase</fullName>
    </submittedName>
</protein>
<dbReference type="InterPro" id="IPR002052">
    <property type="entry name" value="DNA_methylase_N6_adenine_CS"/>
</dbReference>
<dbReference type="EMBL" id="CP001322">
    <property type="protein sequence ID" value="ACL02628.1"/>
    <property type="molecule type" value="Genomic_DNA"/>
</dbReference>
<dbReference type="PANTHER" id="PTHR43542:SF1">
    <property type="entry name" value="METHYLTRANSFERASE"/>
    <property type="match status" value="1"/>
</dbReference>
<dbReference type="AlphaFoldDB" id="B8FI61"/>
<dbReference type="CDD" id="cd02440">
    <property type="entry name" value="AdoMet_MTases"/>
    <property type="match status" value="1"/>
</dbReference>
<dbReference type="GO" id="GO:0031167">
    <property type="term" value="P:rRNA methylation"/>
    <property type="evidence" value="ECO:0007669"/>
    <property type="project" value="InterPro"/>
</dbReference>
<keyword evidence="1 3" id="KW-0489">Methyltransferase</keyword>
<dbReference type="eggNOG" id="COG0742">
    <property type="taxonomic scope" value="Bacteria"/>
</dbReference>
<accession>B8FI61</accession>